<reference evidence="3" key="1">
    <citation type="submission" date="2025-08" db="UniProtKB">
        <authorList>
            <consortium name="RefSeq"/>
        </authorList>
    </citation>
    <scope>IDENTIFICATION</scope>
</reference>
<dbReference type="RefSeq" id="XP_036359373.1">
    <property type="nucleotide sequence ID" value="XM_036503480.1"/>
</dbReference>
<dbReference type="SUPFAM" id="SSF48350">
    <property type="entry name" value="GTPase activation domain, GAP"/>
    <property type="match status" value="1"/>
</dbReference>
<dbReference type="PANTHER" id="PTHR23182">
    <property type="entry name" value="BREAKPOINT CLUSTER REGION PROTEIN BCR"/>
    <property type="match status" value="1"/>
</dbReference>
<dbReference type="AlphaFoldDB" id="A0A7E6EVJ4"/>
<proteinExistence type="predicted"/>
<dbReference type="KEGG" id="osn:115213167"/>
<dbReference type="InterPro" id="IPR000198">
    <property type="entry name" value="RhoGAP_dom"/>
</dbReference>
<evidence type="ECO:0000259" key="1">
    <source>
        <dbReference type="PROSITE" id="PS50238"/>
    </source>
</evidence>
<protein>
    <submittedName>
        <fullName evidence="3">Active breakpoint cluster region-related protein-like</fullName>
    </submittedName>
</protein>
<dbReference type="PROSITE" id="PS50238">
    <property type="entry name" value="RHOGAP"/>
    <property type="match status" value="1"/>
</dbReference>
<dbReference type="PANTHER" id="PTHR23182:SF1">
    <property type="entry name" value="RHO GTPASE ACTIVATING PROTEIN AT 1A, ISOFORM E"/>
    <property type="match status" value="1"/>
</dbReference>
<name>A0A7E6EVJ4_9MOLL</name>
<evidence type="ECO:0000313" key="2">
    <source>
        <dbReference type="Proteomes" id="UP000515154"/>
    </source>
</evidence>
<dbReference type="Pfam" id="PF00620">
    <property type="entry name" value="RhoGAP"/>
    <property type="match status" value="1"/>
</dbReference>
<evidence type="ECO:0000313" key="3">
    <source>
        <dbReference type="RefSeq" id="XP_036359373.1"/>
    </source>
</evidence>
<dbReference type="GO" id="GO:0016020">
    <property type="term" value="C:membrane"/>
    <property type="evidence" value="ECO:0007669"/>
    <property type="project" value="TreeGrafter"/>
</dbReference>
<dbReference type="InterPro" id="IPR037769">
    <property type="entry name" value="Abr/Bcr"/>
</dbReference>
<organism evidence="2 3">
    <name type="scientific">Octopus sinensis</name>
    <name type="common">East Asian common octopus</name>
    <dbReference type="NCBI Taxonomy" id="2607531"/>
    <lineage>
        <taxon>Eukaryota</taxon>
        <taxon>Metazoa</taxon>
        <taxon>Spiralia</taxon>
        <taxon>Lophotrochozoa</taxon>
        <taxon>Mollusca</taxon>
        <taxon>Cephalopoda</taxon>
        <taxon>Coleoidea</taxon>
        <taxon>Octopodiformes</taxon>
        <taxon>Octopoda</taxon>
        <taxon>Incirrata</taxon>
        <taxon>Octopodidae</taxon>
        <taxon>Octopus</taxon>
    </lineage>
</organism>
<dbReference type="GO" id="GO:0007165">
    <property type="term" value="P:signal transduction"/>
    <property type="evidence" value="ECO:0007669"/>
    <property type="project" value="InterPro"/>
</dbReference>
<dbReference type="GO" id="GO:0005096">
    <property type="term" value="F:GTPase activator activity"/>
    <property type="evidence" value="ECO:0007669"/>
    <property type="project" value="InterPro"/>
</dbReference>
<sequence>MKRKSQHEMFDNPLNIHEGTLDVHVHQIKGVIADTAEVFLTLQVDYLGGFFTRVFTSDIAKMNKDLIFDQKFELSLNCSQTLRINAYKRIPSTFQDFQFFAMGTFELQRPTIGDQYCLVTVPLIPADSRLHLIMSVRLYSHEFTENKWTVLDSANDDVLRLWRMRGKVFGQCIKDVLKREERKIPLIVTSCIKEIEERGLDSSFIYVMRGDDTRVNDLVAVFDICSFTASYYIKQARYTPYDIAEVLTRYLRSLPHSILLCPNNYLPVFTLEDTTVKVRMVAFLLTNIPEPGRSVFSYLLDHMAKVCLNEPRNRVTPTIMGGIFSPVILDSDVTLTLEEYMRKRNHFASILKCMIELKLQGYKLDNTQT</sequence>
<feature type="domain" description="Rho-GAP" evidence="1">
    <location>
        <begin position="171"/>
        <end position="362"/>
    </location>
</feature>
<dbReference type="SMART" id="SM00324">
    <property type="entry name" value="RhoGAP"/>
    <property type="match status" value="1"/>
</dbReference>
<dbReference type="Gene3D" id="1.10.555.10">
    <property type="entry name" value="Rho GTPase activation protein"/>
    <property type="match status" value="1"/>
</dbReference>
<keyword evidence="2" id="KW-1185">Reference proteome</keyword>
<accession>A0A7E6EVJ4</accession>
<dbReference type="InterPro" id="IPR008936">
    <property type="entry name" value="Rho_GTPase_activation_prot"/>
</dbReference>
<dbReference type="CDD" id="cd00159">
    <property type="entry name" value="RhoGAP"/>
    <property type="match status" value="1"/>
</dbReference>
<gene>
    <name evidence="3" type="primary">LOC115213167</name>
</gene>
<dbReference type="Proteomes" id="UP000515154">
    <property type="component" value="Linkage group LG6"/>
</dbReference>